<proteinExistence type="predicted"/>
<accession>A0AAE0TZQ3</accession>
<evidence type="ECO:0000313" key="4">
    <source>
        <dbReference type="Proteomes" id="UP001285441"/>
    </source>
</evidence>
<keyword evidence="2" id="KW-0732">Signal</keyword>
<evidence type="ECO:0000256" key="1">
    <source>
        <dbReference type="SAM" id="MobiDB-lite"/>
    </source>
</evidence>
<organism evidence="3 4">
    <name type="scientific">Podospora didyma</name>
    <dbReference type="NCBI Taxonomy" id="330526"/>
    <lineage>
        <taxon>Eukaryota</taxon>
        <taxon>Fungi</taxon>
        <taxon>Dikarya</taxon>
        <taxon>Ascomycota</taxon>
        <taxon>Pezizomycotina</taxon>
        <taxon>Sordariomycetes</taxon>
        <taxon>Sordariomycetidae</taxon>
        <taxon>Sordariales</taxon>
        <taxon>Podosporaceae</taxon>
        <taxon>Podospora</taxon>
    </lineage>
</organism>
<comment type="caution">
    <text evidence="3">The sequence shown here is derived from an EMBL/GenBank/DDBJ whole genome shotgun (WGS) entry which is preliminary data.</text>
</comment>
<dbReference type="AlphaFoldDB" id="A0AAE0TZQ3"/>
<name>A0AAE0TZQ3_9PEZI</name>
<keyword evidence="4" id="KW-1185">Reference proteome</keyword>
<sequence>MRTLALIALLTLGLSTLAAPVDSLPDADPSLTTTSETASSEIRIWNMCPDLLTISDGLNPHITIAPDRLESVQRTPGSAIISMKIKTTSTEPDQPDGEAILYLEESSLNGHTVRYNFGIPHKAVFAPDPFGRSCQVAGEMPTPRMQRRGDKGELPCSPSRLERP</sequence>
<dbReference type="EMBL" id="JAULSW010000004">
    <property type="protein sequence ID" value="KAK3385598.1"/>
    <property type="molecule type" value="Genomic_DNA"/>
</dbReference>
<feature type="chain" id="PRO_5042157122" evidence="2">
    <location>
        <begin position="19"/>
        <end position="164"/>
    </location>
</feature>
<protein>
    <submittedName>
        <fullName evidence="3">Uncharacterized protein</fullName>
    </submittedName>
</protein>
<feature type="region of interest" description="Disordered" evidence="1">
    <location>
        <begin position="136"/>
        <end position="164"/>
    </location>
</feature>
<evidence type="ECO:0000313" key="3">
    <source>
        <dbReference type="EMBL" id="KAK3385598.1"/>
    </source>
</evidence>
<feature type="signal peptide" evidence="2">
    <location>
        <begin position="1"/>
        <end position="18"/>
    </location>
</feature>
<reference evidence="3" key="2">
    <citation type="submission" date="2023-06" db="EMBL/GenBank/DDBJ databases">
        <authorList>
            <consortium name="Lawrence Berkeley National Laboratory"/>
            <person name="Haridas S."/>
            <person name="Hensen N."/>
            <person name="Bonometti L."/>
            <person name="Westerberg I."/>
            <person name="Brannstrom I.O."/>
            <person name="Guillou S."/>
            <person name="Cros-Aarteil S."/>
            <person name="Calhoun S."/>
            <person name="Kuo A."/>
            <person name="Mondo S."/>
            <person name="Pangilinan J."/>
            <person name="Riley R."/>
            <person name="LaButti K."/>
            <person name="Andreopoulos B."/>
            <person name="Lipzen A."/>
            <person name="Chen C."/>
            <person name="Yanf M."/>
            <person name="Daum C."/>
            <person name="Ng V."/>
            <person name="Clum A."/>
            <person name="Steindorff A."/>
            <person name="Ohm R."/>
            <person name="Martin F."/>
            <person name="Silar P."/>
            <person name="Natvig D."/>
            <person name="Lalanne C."/>
            <person name="Gautier V."/>
            <person name="Ament-velasquez S.L."/>
            <person name="Kruys A."/>
            <person name="Hutchinson M.I."/>
            <person name="Powell A.J."/>
            <person name="Barry K."/>
            <person name="Miller A.N."/>
            <person name="Grigoriev I.V."/>
            <person name="Debuchy R."/>
            <person name="Gladieux P."/>
            <person name="Thoren M.H."/>
            <person name="Johannesson H."/>
        </authorList>
    </citation>
    <scope>NUCLEOTIDE SEQUENCE</scope>
    <source>
        <strain evidence="3">CBS 232.78</strain>
    </source>
</reference>
<gene>
    <name evidence="3" type="ORF">B0H63DRAFT_185112</name>
</gene>
<dbReference type="Proteomes" id="UP001285441">
    <property type="component" value="Unassembled WGS sequence"/>
</dbReference>
<reference evidence="3" key="1">
    <citation type="journal article" date="2023" name="Mol. Phylogenet. Evol.">
        <title>Genome-scale phylogeny and comparative genomics of the fungal order Sordariales.</title>
        <authorList>
            <person name="Hensen N."/>
            <person name="Bonometti L."/>
            <person name="Westerberg I."/>
            <person name="Brannstrom I.O."/>
            <person name="Guillou S."/>
            <person name="Cros-Aarteil S."/>
            <person name="Calhoun S."/>
            <person name="Haridas S."/>
            <person name="Kuo A."/>
            <person name="Mondo S."/>
            <person name="Pangilinan J."/>
            <person name="Riley R."/>
            <person name="LaButti K."/>
            <person name="Andreopoulos B."/>
            <person name="Lipzen A."/>
            <person name="Chen C."/>
            <person name="Yan M."/>
            <person name="Daum C."/>
            <person name="Ng V."/>
            <person name="Clum A."/>
            <person name="Steindorff A."/>
            <person name="Ohm R.A."/>
            <person name="Martin F."/>
            <person name="Silar P."/>
            <person name="Natvig D.O."/>
            <person name="Lalanne C."/>
            <person name="Gautier V."/>
            <person name="Ament-Velasquez S.L."/>
            <person name="Kruys A."/>
            <person name="Hutchinson M.I."/>
            <person name="Powell A.J."/>
            <person name="Barry K."/>
            <person name="Miller A.N."/>
            <person name="Grigoriev I.V."/>
            <person name="Debuchy R."/>
            <person name="Gladieux P."/>
            <person name="Hiltunen Thoren M."/>
            <person name="Johannesson H."/>
        </authorList>
    </citation>
    <scope>NUCLEOTIDE SEQUENCE</scope>
    <source>
        <strain evidence="3">CBS 232.78</strain>
    </source>
</reference>
<evidence type="ECO:0000256" key="2">
    <source>
        <dbReference type="SAM" id="SignalP"/>
    </source>
</evidence>